<evidence type="ECO:0000313" key="3">
    <source>
        <dbReference type="EMBL" id="KAG8629521.1"/>
    </source>
</evidence>
<dbReference type="Proteomes" id="UP000809789">
    <property type="component" value="Unassembled WGS sequence"/>
</dbReference>
<dbReference type="EMBL" id="JAESVG020000003">
    <property type="protein sequence ID" value="KAG8629521.1"/>
    <property type="molecule type" value="Genomic_DNA"/>
</dbReference>
<accession>A0A8K0PH06</accession>
<keyword evidence="4" id="KW-1185">Reference proteome</keyword>
<evidence type="ECO:0000256" key="1">
    <source>
        <dbReference type="SAM" id="MobiDB-lite"/>
    </source>
</evidence>
<comment type="caution">
    <text evidence="3">The sequence shown here is derived from an EMBL/GenBank/DDBJ whole genome shotgun (WGS) entry which is preliminary data.</text>
</comment>
<dbReference type="OrthoDB" id="10449777at2759"/>
<dbReference type="AlphaFoldDB" id="A0A8K0PH06"/>
<feature type="region of interest" description="Disordered" evidence="1">
    <location>
        <begin position="224"/>
        <end position="274"/>
    </location>
</feature>
<name>A0A8K0PH06_9PEZI</name>
<feature type="region of interest" description="Disordered" evidence="1">
    <location>
        <begin position="26"/>
        <end position="48"/>
    </location>
</feature>
<keyword evidence="2" id="KW-0732">Signal</keyword>
<feature type="signal peptide" evidence="2">
    <location>
        <begin position="1"/>
        <end position="17"/>
    </location>
</feature>
<evidence type="ECO:0000256" key="2">
    <source>
        <dbReference type="SAM" id="SignalP"/>
    </source>
</evidence>
<reference evidence="3" key="1">
    <citation type="submission" date="2021-07" db="EMBL/GenBank/DDBJ databases">
        <title>Elsinoe batatas strain:CRI-CJ2 Genome sequencing and assembly.</title>
        <authorList>
            <person name="Huang L."/>
        </authorList>
    </citation>
    <scope>NUCLEOTIDE SEQUENCE</scope>
    <source>
        <strain evidence="3">CRI-CJ2</strain>
    </source>
</reference>
<feature type="chain" id="PRO_5035442400" evidence="2">
    <location>
        <begin position="18"/>
        <end position="304"/>
    </location>
</feature>
<organism evidence="3 4">
    <name type="scientific">Elsinoe batatas</name>
    <dbReference type="NCBI Taxonomy" id="2601811"/>
    <lineage>
        <taxon>Eukaryota</taxon>
        <taxon>Fungi</taxon>
        <taxon>Dikarya</taxon>
        <taxon>Ascomycota</taxon>
        <taxon>Pezizomycotina</taxon>
        <taxon>Dothideomycetes</taxon>
        <taxon>Dothideomycetidae</taxon>
        <taxon>Myriangiales</taxon>
        <taxon>Elsinoaceae</taxon>
        <taxon>Elsinoe</taxon>
    </lineage>
</organism>
<protein>
    <submittedName>
        <fullName evidence="3">Uncharacterized protein</fullName>
    </submittedName>
</protein>
<gene>
    <name evidence="3" type="ORF">KVT40_003386</name>
</gene>
<evidence type="ECO:0000313" key="4">
    <source>
        <dbReference type="Proteomes" id="UP000809789"/>
    </source>
</evidence>
<feature type="compositionally biased region" description="Low complexity" evidence="1">
    <location>
        <begin position="238"/>
        <end position="272"/>
    </location>
</feature>
<feature type="compositionally biased region" description="Low complexity" evidence="1">
    <location>
        <begin position="26"/>
        <end position="47"/>
    </location>
</feature>
<sequence>MHSTILTLASLLPLILAQTTTDDLPRLTRSLRPSTTPTPLAPSSPARDGATTTFIGIYGEGDLTLSASISTITSSTTRYILTCDPSATAQSCDLPGPQATLDASGDTYLFQGEIPTNAEDEQNYATPLIGYLGCSVIKGQPGQRLQDVTTLADPDEQSMWESLASQKGAMATTTRTDGVLGAACTNYWVDGNGSTVVGPVTMVAPAFADGTVVATAGVEKLPLSNAETTGAGNGTSSGGAASTGGAASSGGSPSGSASGTGAAAASGSQGAAGKVGVMGTTDGKGVMVLMSGLAGAVALLAIAL</sequence>
<proteinExistence type="predicted"/>